<comment type="caution">
    <text evidence="2">The sequence shown here is derived from an EMBL/GenBank/DDBJ whole genome shotgun (WGS) entry which is preliminary data.</text>
</comment>
<gene>
    <name evidence="2" type="ORF">GF867_08200</name>
</gene>
<dbReference type="EMBL" id="WJQT01000010">
    <property type="protein sequence ID" value="MRJ47544.1"/>
    <property type="molecule type" value="Genomic_DNA"/>
</dbReference>
<sequence>MVGKVVKKLIPVLFIVISFLGGLVLEQEYVNDKLLEAYDLADSFTQLYFPESIYRQSDQKVLDNLVESARTMDLNLVFRTSNMGATILSGGVVDYTQNIEHVKFYPMINNGTSNFTRQADLLQNANALQDELIFSINEFSLLDDLYTTSIFVEHSNQEELQNFINTFLNLSGHSFQSIQYDDYIINESQKTEPLIGRSVNEFNILLLSFIFVILYTLLWLLNALTKIRLYIAEGFSSIQLFYLLCVKPFFSSFCIITLIMSILFRIVLFKYLLINIGIVCAYYIISFAFIVAIYSISWKRKRSLYFETRFFLSVIHCLKFIVFGVAVTIFIPLGNYLAMDFQTAKTDSLSNEYGVFFPMYIGNDYQNLVLNGITAHIVEDTELYRKLEKEGMLLIDSQSYRYNPDSINQMITVNPNYLEKFSIVSSEDKPIQIATEDTNKILLIPERNLTYLQSYRDYYSVIFESNEIDFYIMKDGQTFPTLNPMDPQIDDPNLVMIQTQGNSISYQRQFITGGGFEDPVKVKIDIDVAQTYSALKPYLTKSKLADNLTSLATLSQVKKMMFEITLGNLFFNLAAAVTVGLLFVLMILCTLILYFQIHYKKLMLLRIEGTSKYRVYRSLYVSLICQYTLGSLILLKLSPSITTIIMLTLFLMIELTLLHIILRMLETNYLSKYLKGE</sequence>
<feature type="transmembrane region" description="Helical" evidence="1">
    <location>
        <begin position="615"/>
        <end position="635"/>
    </location>
</feature>
<name>A0A844C014_9LACT</name>
<dbReference type="AlphaFoldDB" id="A0A844C014"/>
<protein>
    <recommendedName>
        <fullName evidence="4">DUF1430 domain-containing protein</fullName>
    </recommendedName>
</protein>
<feature type="transmembrane region" description="Helical" evidence="1">
    <location>
        <begin position="569"/>
        <end position="595"/>
    </location>
</feature>
<dbReference type="Proteomes" id="UP000440066">
    <property type="component" value="Unassembled WGS sequence"/>
</dbReference>
<proteinExistence type="predicted"/>
<reference evidence="2 3" key="1">
    <citation type="submission" date="2019-11" db="EMBL/GenBank/DDBJ databases">
        <title>Characterisation of Fundicoccus ignavus gen. nov. sp. nov., a novel genus of the family Aerococcaceae from bulk tank milk.</title>
        <authorList>
            <person name="Siebert A."/>
            <person name="Huptas C."/>
            <person name="Wenning M."/>
            <person name="Scherer S."/>
            <person name="Doll E.V."/>
        </authorList>
    </citation>
    <scope>NUCLEOTIDE SEQUENCE [LARGE SCALE GENOMIC DNA]</scope>
    <source>
        <strain evidence="2 3">DSM 109652</strain>
    </source>
</reference>
<feature type="transmembrane region" description="Helical" evidence="1">
    <location>
        <begin position="241"/>
        <end position="266"/>
    </location>
</feature>
<feature type="transmembrane region" description="Helical" evidence="1">
    <location>
        <begin position="310"/>
        <end position="333"/>
    </location>
</feature>
<evidence type="ECO:0000313" key="2">
    <source>
        <dbReference type="EMBL" id="MRJ47544.1"/>
    </source>
</evidence>
<evidence type="ECO:0008006" key="4">
    <source>
        <dbReference type="Google" id="ProtNLM"/>
    </source>
</evidence>
<keyword evidence="1" id="KW-0472">Membrane</keyword>
<evidence type="ECO:0000313" key="3">
    <source>
        <dbReference type="Proteomes" id="UP000440066"/>
    </source>
</evidence>
<keyword evidence="1" id="KW-1133">Transmembrane helix</keyword>
<feature type="transmembrane region" description="Helical" evidence="1">
    <location>
        <begin position="272"/>
        <end position="298"/>
    </location>
</feature>
<evidence type="ECO:0000256" key="1">
    <source>
        <dbReference type="SAM" id="Phobius"/>
    </source>
</evidence>
<feature type="transmembrane region" description="Helical" evidence="1">
    <location>
        <begin position="641"/>
        <end position="662"/>
    </location>
</feature>
<feature type="transmembrane region" description="Helical" evidence="1">
    <location>
        <begin position="202"/>
        <end position="221"/>
    </location>
</feature>
<keyword evidence="1" id="KW-0812">Transmembrane</keyword>
<dbReference type="RefSeq" id="WP_153832610.1">
    <property type="nucleotide sequence ID" value="NZ_WJQT01000010.1"/>
</dbReference>
<organism evidence="2 3">
    <name type="scientific">Fundicoccus ignavus</name>
    <dbReference type="NCBI Taxonomy" id="2664442"/>
    <lineage>
        <taxon>Bacteria</taxon>
        <taxon>Bacillati</taxon>
        <taxon>Bacillota</taxon>
        <taxon>Bacilli</taxon>
        <taxon>Lactobacillales</taxon>
        <taxon>Aerococcaceae</taxon>
        <taxon>Fundicoccus</taxon>
    </lineage>
</organism>
<accession>A0A844C014</accession>